<evidence type="ECO:0000259" key="9">
    <source>
        <dbReference type="PROSITE" id="PS50893"/>
    </source>
</evidence>
<dbReference type="InterPro" id="IPR003593">
    <property type="entry name" value="AAA+_ATPase"/>
</dbReference>
<dbReference type="Gene3D" id="1.20.1560.10">
    <property type="entry name" value="ABC transporter type 1, transmembrane domain"/>
    <property type="match status" value="1"/>
</dbReference>
<dbReference type="GO" id="GO:0140359">
    <property type="term" value="F:ABC-type transporter activity"/>
    <property type="evidence" value="ECO:0007669"/>
    <property type="project" value="InterPro"/>
</dbReference>
<keyword evidence="12" id="KW-1185">Reference proteome</keyword>
<dbReference type="InterPro" id="IPR017871">
    <property type="entry name" value="ABC_transporter-like_CS"/>
</dbReference>
<name>A0AAN9UFT0_9PEZI</name>
<dbReference type="GO" id="GO:0005524">
    <property type="term" value="F:ATP binding"/>
    <property type="evidence" value="ECO:0007669"/>
    <property type="project" value="UniProtKB-KW"/>
</dbReference>
<dbReference type="GO" id="GO:0016887">
    <property type="term" value="F:ATP hydrolysis activity"/>
    <property type="evidence" value="ECO:0007669"/>
    <property type="project" value="InterPro"/>
</dbReference>
<dbReference type="Proteomes" id="UP001320245">
    <property type="component" value="Unassembled WGS sequence"/>
</dbReference>
<evidence type="ECO:0000256" key="2">
    <source>
        <dbReference type="ARBA" id="ARBA00022448"/>
    </source>
</evidence>
<dbReference type="Gene3D" id="3.40.50.300">
    <property type="entry name" value="P-loop containing nucleotide triphosphate hydrolases"/>
    <property type="match status" value="2"/>
</dbReference>
<evidence type="ECO:0000256" key="5">
    <source>
        <dbReference type="ARBA" id="ARBA00022840"/>
    </source>
</evidence>
<dbReference type="PROSITE" id="PS50893">
    <property type="entry name" value="ABC_TRANSPORTER_2"/>
    <property type="match status" value="1"/>
</dbReference>
<keyword evidence="5" id="KW-0067">ATP-binding</keyword>
<reference evidence="11 12" key="1">
    <citation type="journal article" date="2023" name="PLoS ONE">
        <title>Cytospora paraplurivora sp. nov. isolated from orchards with fruit tree decline syndrome in Ontario, Canada.</title>
        <authorList>
            <person name="Ilyukhin E."/>
            <person name="Nguyen H.D.T."/>
            <person name="Castle A.J."/>
            <person name="Ellouze W."/>
        </authorList>
    </citation>
    <scope>NUCLEOTIDE SEQUENCE [LARGE SCALE GENOMIC DNA]</scope>
    <source>
        <strain evidence="11 12">FDS-564</strain>
    </source>
</reference>
<feature type="transmembrane region" description="Helical" evidence="8">
    <location>
        <begin position="501"/>
        <end position="522"/>
    </location>
</feature>
<gene>
    <name evidence="11" type="ORF">SLS53_001744</name>
</gene>
<dbReference type="PROSITE" id="PS50929">
    <property type="entry name" value="ABC_TM1F"/>
    <property type="match status" value="1"/>
</dbReference>
<dbReference type="InterPro" id="IPR044726">
    <property type="entry name" value="ABCC_6TM_D2"/>
</dbReference>
<dbReference type="InterPro" id="IPR050173">
    <property type="entry name" value="ABC_transporter_C-like"/>
</dbReference>
<comment type="subcellular location">
    <subcellularLocation>
        <location evidence="1">Membrane</location>
        <topology evidence="1">Multi-pass membrane protein</topology>
    </subcellularLocation>
</comment>
<dbReference type="InterPro" id="IPR011527">
    <property type="entry name" value="ABC1_TM_dom"/>
</dbReference>
<dbReference type="InterPro" id="IPR036640">
    <property type="entry name" value="ABC1_TM_sf"/>
</dbReference>
<dbReference type="PANTHER" id="PTHR24223:SF345">
    <property type="entry name" value="ABC MULTIDRUG TRANSPORTER (EUROFUNG)"/>
    <property type="match status" value="1"/>
</dbReference>
<dbReference type="AlphaFoldDB" id="A0AAN9UFT0"/>
<feature type="transmembrane region" description="Helical" evidence="8">
    <location>
        <begin position="307"/>
        <end position="329"/>
    </location>
</feature>
<keyword evidence="7 8" id="KW-0472">Membrane</keyword>
<evidence type="ECO:0000259" key="10">
    <source>
        <dbReference type="PROSITE" id="PS50929"/>
    </source>
</evidence>
<feature type="domain" description="ABC transmembrane type-1" evidence="10">
    <location>
        <begin position="271"/>
        <end position="524"/>
    </location>
</feature>
<evidence type="ECO:0000256" key="8">
    <source>
        <dbReference type="SAM" id="Phobius"/>
    </source>
</evidence>
<evidence type="ECO:0000256" key="3">
    <source>
        <dbReference type="ARBA" id="ARBA00022692"/>
    </source>
</evidence>
<feature type="transmembrane region" description="Helical" evidence="8">
    <location>
        <begin position="385"/>
        <end position="410"/>
    </location>
</feature>
<keyword evidence="3 8" id="KW-0812">Transmembrane</keyword>
<protein>
    <recommendedName>
        <fullName evidence="13">ABC transporter</fullName>
    </recommendedName>
</protein>
<dbReference type="FunFam" id="1.20.1560.10:FF:000066">
    <property type="entry name" value="ABC multidrug transporter (Eurofung)"/>
    <property type="match status" value="1"/>
</dbReference>
<evidence type="ECO:0008006" key="13">
    <source>
        <dbReference type="Google" id="ProtNLM"/>
    </source>
</evidence>
<dbReference type="InterPro" id="IPR003439">
    <property type="entry name" value="ABC_transporter-like_ATP-bd"/>
</dbReference>
<keyword evidence="4" id="KW-0547">Nucleotide-binding</keyword>
<sequence>MALLTMIVGPMASGKTTLCKVLLGEVPLSEGQVILASSLRRIGFCDQNPFLANETIKHNIVGFSPFNQGRYSEVIEATLLTVDLLALPQGDETKVGSNGITLSGGQKQRVSMARALYLETEFYLFDDTLSGLDADTEEQVFRRVFGPNGLIKRRGATAVLCTHSIRHLPSADQIIALADGSIVEQGSLDDLMANQKYVHGLGVKVQTPEQRSLASFGIAVKSENSTTESLLLAKAPPETDIQSENELAAKRHGDRKVYKHYYRSIGFWPAFFFTVFALVYGFFYSFQSVWITLWSTGTSADPPAHRNAFYLGLFATFQVLGLLSLYAVVRVVMSWIIGLSGSALHKAALQTVVNAPLRFFTTTDTGVIINHFSQDMTIIDGDLPFALVNTAIDIAMCLGMAAVIATNFYLRTSRQLRLLDLEAKSPLYTHFLDTMKGIATFRAFGWVDEGLLKNFKLLDDSQRPAYLLAMIQRWLSFTLDTLVAVLATVVIILSTQLSSSTAFTGASLITLMTFGGVLSSLVRQYAGLEVSLGAINRLKTFSEKVKPEQQPGEDIIPDESWPQRGEIHIRGVSASYSSLKLAIKDLRITIHVGEKVAICGRSGSGKSSTILLLLHLLEPIPSTAENIDIDGVPLSRIDRAILRQRIIAIPQESVFLPDGSSFKSNLDPSGVSFGMECQEVLETVGLWSFVTERGGLAAGMVPDTFSQGQKQLFSLARAILRRRVRSREVGTEKNGGILLLDEVSSSVDIDTDRAMHECIKSEFQGYTIVMAP</sequence>
<feature type="transmembrane region" description="Helical" evidence="8">
    <location>
        <begin position="265"/>
        <end position="286"/>
    </location>
</feature>
<dbReference type="Pfam" id="PF00664">
    <property type="entry name" value="ABC_membrane"/>
    <property type="match status" value="1"/>
</dbReference>
<feature type="transmembrane region" description="Helical" evidence="8">
    <location>
        <begin position="474"/>
        <end position="495"/>
    </location>
</feature>
<dbReference type="SUPFAM" id="SSF90123">
    <property type="entry name" value="ABC transporter transmembrane region"/>
    <property type="match status" value="1"/>
</dbReference>
<dbReference type="EMBL" id="JAJSPL020000004">
    <property type="protein sequence ID" value="KAK7747489.1"/>
    <property type="molecule type" value="Genomic_DNA"/>
</dbReference>
<organism evidence="11 12">
    <name type="scientific">Cytospora paraplurivora</name>
    <dbReference type="NCBI Taxonomy" id="2898453"/>
    <lineage>
        <taxon>Eukaryota</taxon>
        <taxon>Fungi</taxon>
        <taxon>Dikarya</taxon>
        <taxon>Ascomycota</taxon>
        <taxon>Pezizomycotina</taxon>
        <taxon>Sordariomycetes</taxon>
        <taxon>Sordariomycetidae</taxon>
        <taxon>Diaporthales</taxon>
        <taxon>Cytosporaceae</taxon>
        <taxon>Cytospora</taxon>
    </lineage>
</organism>
<comment type="caution">
    <text evidence="11">The sequence shown here is derived from an EMBL/GenBank/DDBJ whole genome shotgun (WGS) entry which is preliminary data.</text>
</comment>
<evidence type="ECO:0000256" key="7">
    <source>
        <dbReference type="ARBA" id="ARBA00023136"/>
    </source>
</evidence>
<dbReference type="PANTHER" id="PTHR24223">
    <property type="entry name" value="ATP-BINDING CASSETTE SUB-FAMILY C"/>
    <property type="match status" value="1"/>
</dbReference>
<dbReference type="CDD" id="cd18580">
    <property type="entry name" value="ABC_6TM_ABCC_D2"/>
    <property type="match status" value="1"/>
</dbReference>
<dbReference type="PROSITE" id="PS00211">
    <property type="entry name" value="ABC_TRANSPORTER_1"/>
    <property type="match status" value="2"/>
</dbReference>
<proteinExistence type="predicted"/>
<keyword evidence="2" id="KW-0813">Transport</keyword>
<dbReference type="InterPro" id="IPR027417">
    <property type="entry name" value="P-loop_NTPase"/>
</dbReference>
<accession>A0AAN9UFT0</accession>
<evidence type="ECO:0000256" key="1">
    <source>
        <dbReference type="ARBA" id="ARBA00004141"/>
    </source>
</evidence>
<evidence type="ECO:0000313" key="11">
    <source>
        <dbReference type="EMBL" id="KAK7747489.1"/>
    </source>
</evidence>
<evidence type="ECO:0000313" key="12">
    <source>
        <dbReference type="Proteomes" id="UP001320245"/>
    </source>
</evidence>
<dbReference type="SUPFAM" id="SSF52540">
    <property type="entry name" value="P-loop containing nucleoside triphosphate hydrolases"/>
    <property type="match status" value="2"/>
</dbReference>
<evidence type="ECO:0000256" key="6">
    <source>
        <dbReference type="ARBA" id="ARBA00022989"/>
    </source>
</evidence>
<evidence type="ECO:0000256" key="4">
    <source>
        <dbReference type="ARBA" id="ARBA00022741"/>
    </source>
</evidence>
<feature type="domain" description="ABC transporter" evidence="9">
    <location>
        <begin position="1"/>
        <end position="204"/>
    </location>
</feature>
<keyword evidence="6 8" id="KW-1133">Transmembrane helix</keyword>
<dbReference type="Pfam" id="PF00005">
    <property type="entry name" value="ABC_tran"/>
    <property type="match status" value="2"/>
</dbReference>
<dbReference type="SMART" id="SM00382">
    <property type="entry name" value="AAA"/>
    <property type="match status" value="2"/>
</dbReference>
<dbReference type="GO" id="GO:0016020">
    <property type="term" value="C:membrane"/>
    <property type="evidence" value="ECO:0007669"/>
    <property type="project" value="UniProtKB-SubCell"/>
</dbReference>